<accession>A0A0F6W978</accession>
<reference evidence="1 2" key="1">
    <citation type="submission" date="2015-03" db="EMBL/GenBank/DDBJ databases">
        <title>Genome assembly of Sandaracinus amylolyticus DSM 53668.</title>
        <authorList>
            <person name="Sharma G."/>
            <person name="Subramanian S."/>
        </authorList>
    </citation>
    <scope>NUCLEOTIDE SEQUENCE [LARGE SCALE GENOMIC DNA]</scope>
    <source>
        <strain evidence="1 2">DSM 53668</strain>
    </source>
</reference>
<proteinExistence type="predicted"/>
<dbReference type="AlphaFoldDB" id="A0A0F6W978"/>
<dbReference type="KEGG" id="samy:DB32_007707"/>
<dbReference type="RefSeq" id="WP_053237514.1">
    <property type="nucleotide sequence ID" value="NZ_CP011125.1"/>
</dbReference>
<protein>
    <submittedName>
        <fullName evidence="1">Uncharacterized protein</fullName>
    </submittedName>
</protein>
<dbReference type="EMBL" id="CP011125">
    <property type="protein sequence ID" value="AKF10558.1"/>
    <property type="molecule type" value="Genomic_DNA"/>
</dbReference>
<sequence>MSDPYAPIQGISLERYAELGAELDGITDEQAQIAKVAQLGVSAADWTAAKNGWTARMQDMSLMGAVATKYMGLYNQALAKKTGVAKVSFEDWCAMSAAIAVFGYEAAMKHFGVTQGEWTTISAHWQSELSRDPMNLAMKRNTLQEQETQRLRAGGQPKAVVVERGPAGAAVAGGAAAFDPNAHAAMQMNAAAQHNQQYFAQAAAVMNQGAVQAAVKMASGMAQLGGGSGLIVGAAVKVQWSDGNKYPGTIMQIAQGQSQIVFSDGRTMWIANQYLSV</sequence>
<dbReference type="Gene3D" id="2.30.30.140">
    <property type="match status" value="1"/>
</dbReference>
<dbReference type="OrthoDB" id="5501689at2"/>
<organism evidence="1 2">
    <name type="scientific">Sandaracinus amylolyticus</name>
    <dbReference type="NCBI Taxonomy" id="927083"/>
    <lineage>
        <taxon>Bacteria</taxon>
        <taxon>Pseudomonadati</taxon>
        <taxon>Myxococcota</taxon>
        <taxon>Polyangia</taxon>
        <taxon>Polyangiales</taxon>
        <taxon>Sandaracinaceae</taxon>
        <taxon>Sandaracinus</taxon>
    </lineage>
</organism>
<keyword evidence="2" id="KW-1185">Reference proteome</keyword>
<name>A0A0F6W978_9BACT</name>
<dbReference type="Proteomes" id="UP000034883">
    <property type="component" value="Chromosome"/>
</dbReference>
<gene>
    <name evidence="1" type="ORF">DB32_007707</name>
</gene>
<evidence type="ECO:0000313" key="1">
    <source>
        <dbReference type="EMBL" id="AKF10558.1"/>
    </source>
</evidence>
<evidence type="ECO:0000313" key="2">
    <source>
        <dbReference type="Proteomes" id="UP000034883"/>
    </source>
</evidence>